<proteinExistence type="predicted"/>
<dbReference type="EMBL" id="CACTIH010002201">
    <property type="protein sequence ID" value="CAA2974825.1"/>
    <property type="molecule type" value="Genomic_DNA"/>
</dbReference>
<evidence type="ECO:0000313" key="1">
    <source>
        <dbReference type="EMBL" id="CAA2974825.1"/>
    </source>
</evidence>
<dbReference type="Gramene" id="OE9A017067T1">
    <property type="protein sequence ID" value="OE9A017067C1"/>
    <property type="gene ID" value="OE9A017067"/>
</dbReference>
<gene>
    <name evidence="1" type="ORF">OLEA9_A017067</name>
</gene>
<dbReference type="Proteomes" id="UP000594638">
    <property type="component" value="Unassembled WGS sequence"/>
</dbReference>
<evidence type="ECO:0000313" key="2">
    <source>
        <dbReference type="Proteomes" id="UP000594638"/>
    </source>
</evidence>
<comment type="caution">
    <text evidence="1">The sequence shown here is derived from an EMBL/GenBank/DDBJ whole genome shotgun (WGS) entry which is preliminary data.</text>
</comment>
<protein>
    <submittedName>
        <fullName evidence="1">Probable LRR receptor-like serine threonine-kinase At2g16250</fullName>
    </submittedName>
</protein>
<reference evidence="1 2" key="1">
    <citation type="submission" date="2019-12" db="EMBL/GenBank/DDBJ databases">
        <authorList>
            <person name="Alioto T."/>
            <person name="Alioto T."/>
            <person name="Gomez Garrido J."/>
        </authorList>
    </citation>
    <scope>NUCLEOTIDE SEQUENCE [LARGE SCALE GENOMIC DNA]</scope>
</reference>
<keyword evidence="2" id="KW-1185">Reference proteome</keyword>
<dbReference type="AlphaFoldDB" id="A0A8S0R7G9"/>
<name>A0A8S0R7G9_OLEEU</name>
<accession>A0A8S0R7G9</accession>
<dbReference type="OrthoDB" id="1699482at2759"/>
<sequence>MYKPAAYLVDSIFKCGFARLETGKLGISASSDANLDWLQSELLQINVYDKELVINIVDPSLIIDEDLLEEVWAVAIVAKSCLNPNPSRQPVVRYILKALENPLKGDTGVKDWKKCRVPSRKFALLTAKPAASMRKKGRSN</sequence>
<keyword evidence="1" id="KW-0675">Receptor</keyword>
<organism evidence="1 2">
    <name type="scientific">Olea europaea subsp. europaea</name>
    <dbReference type="NCBI Taxonomy" id="158383"/>
    <lineage>
        <taxon>Eukaryota</taxon>
        <taxon>Viridiplantae</taxon>
        <taxon>Streptophyta</taxon>
        <taxon>Embryophyta</taxon>
        <taxon>Tracheophyta</taxon>
        <taxon>Spermatophyta</taxon>
        <taxon>Magnoliopsida</taxon>
        <taxon>eudicotyledons</taxon>
        <taxon>Gunneridae</taxon>
        <taxon>Pentapetalae</taxon>
        <taxon>asterids</taxon>
        <taxon>lamiids</taxon>
        <taxon>Lamiales</taxon>
        <taxon>Oleaceae</taxon>
        <taxon>Oleeae</taxon>
        <taxon>Olea</taxon>
    </lineage>
</organism>